<dbReference type="InterPro" id="IPR044068">
    <property type="entry name" value="CB"/>
</dbReference>
<dbReference type="EMBL" id="CAJNAU010000267">
    <property type="protein sequence ID" value="CAE6870865.1"/>
    <property type="molecule type" value="Genomic_DNA"/>
</dbReference>
<evidence type="ECO:0000313" key="8">
    <source>
        <dbReference type="EMBL" id="CAE6870865.1"/>
    </source>
</evidence>
<feature type="domain" description="Tyr recombinase" evidence="6">
    <location>
        <begin position="139"/>
        <end position="320"/>
    </location>
</feature>
<evidence type="ECO:0000259" key="6">
    <source>
        <dbReference type="PROSITE" id="PS51898"/>
    </source>
</evidence>
<dbReference type="InterPro" id="IPR010998">
    <property type="entry name" value="Integrase_recombinase_N"/>
</dbReference>
<evidence type="ECO:0000256" key="1">
    <source>
        <dbReference type="ARBA" id="ARBA00022829"/>
    </source>
</evidence>
<evidence type="ECO:0000259" key="7">
    <source>
        <dbReference type="PROSITE" id="PS51900"/>
    </source>
</evidence>
<evidence type="ECO:0000256" key="4">
    <source>
        <dbReference type="ARBA" id="ARBA00023172"/>
    </source>
</evidence>
<evidence type="ECO:0000313" key="9">
    <source>
        <dbReference type="Proteomes" id="UP000674425"/>
    </source>
</evidence>
<feature type="domain" description="Core-binding (CB)" evidence="7">
    <location>
        <begin position="22"/>
        <end position="115"/>
    </location>
</feature>
<dbReference type="Gene3D" id="1.10.443.10">
    <property type="entry name" value="Intergrase catalytic core"/>
    <property type="match status" value="1"/>
</dbReference>
<reference evidence="8 9" key="1">
    <citation type="submission" date="2021-02" db="EMBL/GenBank/DDBJ databases">
        <authorList>
            <person name="Vanwijnsberghe S."/>
        </authorList>
    </citation>
    <scope>NUCLEOTIDE SEQUENCE [LARGE SCALE GENOMIC DNA]</scope>
    <source>
        <strain evidence="8 9">R-69658</strain>
    </source>
</reference>
<evidence type="ECO:0000256" key="3">
    <source>
        <dbReference type="ARBA" id="ARBA00023125"/>
    </source>
</evidence>
<dbReference type="InterPro" id="IPR004107">
    <property type="entry name" value="Integrase_SAM-like_N"/>
</dbReference>
<organism evidence="8 9">
    <name type="scientific">Paraburkholderia aspalathi</name>
    <dbReference type="NCBI Taxonomy" id="1324617"/>
    <lineage>
        <taxon>Bacteria</taxon>
        <taxon>Pseudomonadati</taxon>
        <taxon>Pseudomonadota</taxon>
        <taxon>Betaproteobacteria</taxon>
        <taxon>Burkholderiales</taxon>
        <taxon>Burkholderiaceae</taxon>
        <taxon>Paraburkholderia</taxon>
    </lineage>
</organism>
<comment type="caution">
    <text evidence="8">The sequence shown here is derived from an EMBL/GenBank/DDBJ whole genome shotgun (WGS) entry which is preliminary data.</text>
</comment>
<gene>
    <name evidence="8" type="primary">xerC_17</name>
    <name evidence="8" type="ORF">R69658_08142</name>
</gene>
<dbReference type="InterPro" id="IPR002104">
    <property type="entry name" value="Integrase_catalytic"/>
</dbReference>
<keyword evidence="2" id="KW-0229">DNA integration</keyword>
<dbReference type="Pfam" id="PF02899">
    <property type="entry name" value="Phage_int_SAM_1"/>
    <property type="match status" value="1"/>
</dbReference>
<proteinExistence type="predicted"/>
<keyword evidence="1" id="KW-0159">Chromosome partition</keyword>
<keyword evidence="4" id="KW-0233">DNA recombination</keyword>
<keyword evidence="3 5" id="KW-0238">DNA-binding</keyword>
<dbReference type="Proteomes" id="UP000674425">
    <property type="component" value="Unassembled WGS sequence"/>
</dbReference>
<dbReference type="PANTHER" id="PTHR30349:SF81">
    <property type="entry name" value="TYROSINE RECOMBINASE XERC"/>
    <property type="match status" value="1"/>
</dbReference>
<dbReference type="Pfam" id="PF00589">
    <property type="entry name" value="Phage_integrase"/>
    <property type="match status" value="1"/>
</dbReference>
<keyword evidence="9" id="KW-1185">Reference proteome</keyword>
<evidence type="ECO:0000256" key="5">
    <source>
        <dbReference type="PROSITE-ProRule" id="PRU01248"/>
    </source>
</evidence>
<dbReference type="InterPro" id="IPR013762">
    <property type="entry name" value="Integrase-like_cat_sf"/>
</dbReference>
<accession>A0ABN7NA86</accession>
<sequence length="349" mass="39382">MSLRSSRSTGQALHAMSRSPSPSLFAHVQSYFTEYLPRQRGASTHTIRAYRDALTLLFRFVSEQNGRGVVFLQLADLDTNVVTRFLDHIEAERSNSAATRNCRRAAIRGFFKHLLRNDLAHSQQYIRVLAIPAKKARQRPATYLEAEDARLIINITCDGWRDYTLLLFLYNCGARVSEAAGLRWDDLQLAAPRQVRLRGKGKKERVLPLWPETANALHRLRGMSRGADGQCAFVNRHGQPLTRDGIAYILTKYVTAAAHDNPALLKKHITPHVLRHSCAVALLQSGTDVTVIRDYLGHTSVATTDRYLTINLQMKRDAMQAFWKKSGIEPANTKPWKPKADLLAFLQSL</sequence>
<dbReference type="Gene3D" id="1.10.150.130">
    <property type="match status" value="1"/>
</dbReference>
<protein>
    <submittedName>
        <fullName evidence="8">Tyrosine recombinase XerC</fullName>
    </submittedName>
</protein>
<dbReference type="PANTHER" id="PTHR30349">
    <property type="entry name" value="PHAGE INTEGRASE-RELATED"/>
    <property type="match status" value="1"/>
</dbReference>
<dbReference type="PROSITE" id="PS51900">
    <property type="entry name" value="CB"/>
    <property type="match status" value="1"/>
</dbReference>
<dbReference type="SUPFAM" id="SSF56349">
    <property type="entry name" value="DNA breaking-rejoining enzymes"/>
    <property type="match status" value="1"/>
</dbReference>
<name>A0ABN7NA86_9BURK</name>
<dbReference type="InterPro" id="IPR050090">
    <property type="entry name" value="Tyrosine_recombinase_XerCD"/>
</dbReference>
<dbReference type="InterPro" id="IPR011010">
    <property type="entry name" value="DNA_brk_join_enz"/>
</dbReference>
<evidence type="ECO:0000256" key="2">
    <source>
        <dbReference type="ARBA" id="ARBA00022908"/>
    </source>
</evidence>
<dbReference type="PROSITE" id="PS51898">
    <property type="entry name" value="TYR_RECOMBINASE"/>
    <property type="match status" value="1"/>
</dbReference>